<feature type="transmembrane region" description="Helical" evidence="2">
    <location>
        <begin position="12"/>
        <end position="33"/>
    </location>
</feature>
<dbReference type="Pfam" id="PF13519">
    <property type="entry name" value="VWA_2"/>
    <property type="match status" value="1"/>
</dbReference>
<dbReference type="RefSeq" id="WP_117954512.1">
    <property type="nucleotide sequence ID" value="NZ_QRAN01000010.1"/>
</dbReference>
<dbReference type="OrthoDB" id="9807628at2"/>
<dbReference type="InterPro" id="IPR002035">
    <property type="entry name" value="VWF_A"/>
</dbReference>
<proteinExistence type="predicted"/>
<keyword evidence="2" id="KW-1133">Transmembrane helix</keyword>
<gene>
    <name evidence="4" type="ORF">DWB85_11085</name>
</gene>
<organism evidence="4 5">
    <name type="scientific">Seongchinamella sediminis</name>
    <dbReference type="NCBI Taxonomy" id="2283635"/>
    <lineage>
        <taxon>Bacteria</taxon>
        <taxon>Pseudomonadati</taxon>
        <taxon>Pseudomonadota</taxon>
        <taxon>Gammaproteobacteria</taxon>
        <taxon>Cellvibrionales</taxon>
        <taxon>Halieaceae</taxon>
        <taxon>Seongchinamella</taxon>
    </lineage>
</organism>
<dbReference type="InterPro" id="IPR011990">
    <property type="entry name" value="TPR-like_helical_dom_sf"/>
</dbReference>
<dbReference type="Gene3D" id="1.25.40.10">
    <property type="entry name" value="Tetratricopeptide repeat domain"/>
    <property type="match status" value="1"/>
</dbReference>
<dbReference type="InterPro" id="IPR036465">
    <property type="entry name" value="vWFA_dom_sf"/>
</dbReference>
<dbReference type="PANTHER" id="PTHR22550:SF14">
    <property type="entry name" value="VWFA DOMAIN-CONTAINING PROTEIN"/>
    <property type="match status" value="1"/>
</dbReference>
<dbReference type="InterPro" id="IPR050768">
    <property type="entry name" value="UPF0353/GerABKA_families"/>
</dbReference>
<protein>
    <submittedName>
        <fullName evidence="4">VWA domain-containing protein</fullName>
    </submittedName>
</protein>
<reference evidence="4 5" key="1">
    <citation type="submission" date="2018-07" db="EMBL/GenBank/DDBJ databases">
        <title>Halioglobus sp. genome submission.</title>
        <authorList>
            <person name="Ye M.-Q."/>
            <person name="Du Z.-J."/>
        </authorList>
    </citation>
    <scope>NUCLEOTIDE SEQUENCE [LARGE SCALE GENOMIC DNA]</scope>
    <source>
        <strain evidence="4 5">U0301</strain>
    </source>
</reference>
<dbReference type="SUPFAM" id="SSF48452">
    <property type="entry name" value="TPR-like"/>
    <property type="match status" value="1"/>
</dbReference>
<dbReference type="Gene3D" id="3.40.50.410">
    <property type="entry name" value="von Willebrand factor, type A domain"/>
    <property type="match status" value="1"/>
</dbReference>
<evidence type="ECO:0000256" key="2">
    <source>
        <dbReference type="SAM" id="Phobius"/>
    </source>
</evidence>
<dbReference type="PANTHER" id="PTHR22550">
    <property type="entry name" value="SPORE GERMINATION PROTEIN"/>
    <property type="match status" value="1"/>
</dbReference>
<sequence>MLPELPALEYFHLLRPGWLLLLVPAVALNVYILRRQDSSDMFSGIIAPHLLEHLRLDRRQSRWFNPATVSALFTLLIFIIILGPSLRQQPSPLSQDESALVLLLDLSRSMEQTDIQPSRLARARQKASDLLALRPDKQSALVVYAGTAHTVLTLTADQDILTQYLAALKPGMMPRAGKFAERALPLVDEILRDTTAAATVVLISDGVGSNTRDAFADYFSARSHQLLVLGMGSDSDEDGIVPLDRAGLQAVASSAGGHYLDVTVDDSDVRALERRIESHYVVIDDDALPWLDSGYPLVFLCLPLWLLWFRKGWTIAWGWLLLPLVLAGSPAPVTAAGDSSEQAPVTEEHAGAGIGQWFAGLWLTPDQQGRLLLQAGRYRAAARQFQDPLWKGIAHYYNEDFMQAAEYFSRSDSNDALFNEANARAHARDFLRAVNRYDQLLQRDPDYPGARENRDKVQALIDEINRMSESQTPEAGIGSEEKEMGGDDAIPAEGAEELSFDQVELKHYSAEEILQSQATRDMWLRGVQQDPSNFLATKFSMQLQRREAP</sequence>
<dbReference type="Proteomes" id="UP000265509">
    <property type="component" value="Unassembled WGS sequence"/>
</dbReference>
<comment type="caution">
    <text evidence="4">The sequence shown here is derived from an EMBL/GenBank/DDBJ whole genome shotgun (WGS) entry which is preliminary data.</text>
</comment>
<feature type="domain" description="VWFA" evidence="3">
    <location>
        <begin position="99"/>
        <end position="280"/>
    </location>
</feature>
<keyword evidence="5" id="KW-1185">Reference proteome</keyword>
<name>A0A3L7E122_9GAMM</name>
<dbReference type="SMART" id="SM00327">
    <property type="entry name" value="VWA"/>
    <property type="match status" value="1"/>
</dbReference>
<feature type="transmembrane region" description="Helical" evidence="2">
    <location>
        <begin position="63"/>
        <end position="86"/>
    </location>
</feature>
<keyword evidence="2" id="KW-0812">Transmembrane</keyword>
<feature type="region of interest" description="Disordered" evidence="1">
    <location>
        <begin position="468"/>
        <end position="489"/>
    </location>
</feature>
<dbReference type="SUPFAM" id="SSF53300">
    <property type="entry name" value="vWA-like"/>
    <property type="match status" value="1"/>
</dbReference>
<evidence type="ECO:0000259" key="3">
    <source>
        <dbReference type="PROSITE" id="PS50234"/>
    </source>
</evidence>
<evidence type="ECO:0000313" key="5">
    <source>
        <dbReference type="Proteomes" id="UP000265509"/>
    </source>
</evidence>
<dbReference type="EMBL" id="QRAN01000010">
    <property type="protein sequence ID" value="RLQ21822.1"/>
    <property type="molecule type" value="Genomic_DNA"/>
</dbReference>
<accession>A0A3L7E122</accession>
<evidence type="ECO:0000256" key="1">
    <source>
        <dbReference type="SAM" id="MobiDB-lite"/>
    </source>
</evidence>
<evidence type="ECO:0000313" key="4">
    <source>
        <dbReference type="EMBL" id="RLQ21822.1"/>
    </source>
</evidence>
<dbReference type="AlphaFoldDB" id="A0A3L7E122"/>
<keyword evidence="2" id="KW-0472">Membrane</keyword>
<dbReference type="PROSITE" id="PS50234">
    <property type="entry name" value="VWFA"/>
    <property type="match status" value="1"/>
</dbReference>